<evidence type="ECO:0000256" key="1">
    <source>
        <dbReference type="ARBA" id="ARBA00009179"/>
    </source>
</evidence>
<dbReference type="RefSeq" id="WP_227321298.1">
    <property type="nucleotide sequence ID" value="NZ_JAESVB010000004.1"/>
</dbReference>
<proteinExistence type="inferred from homology"/>
<dbReference type="GO" id="GO:0008236">
    <property type="term" value="F:serine-type peptidase activity"/>
    <property type="evidence" value="ECO:0007669"/>
    <property type="project" value="UniProtKB-KW"/>
</dbReference>
<evidence type="ECO:0000256" key="3">
    <source>
        <dbReference type="ARBA" id="ARBA00022801"/>
    </source>
</evidence>
<dbReference type="EMBL" id="JAESVB010000004">
    <property type="protein sequence ID" value="MCB8875635.1"/>
    <property type="molecule type" value="Genomic_DNA"/>
</dbReference>
<dbReference type="InterPro" id="IPR005151">
    <property type="entry name" value="Tail-specific_protease"/>
</dbReference>
<name>A0A963YRF5_9PROT</name>
<dbReference type="Pfam" id="PF03572">
    <property type="entry name" value="Peptidase_S41"/>
    <property type="match status" value="1"/>
</dbReference>
<evidence type="ECO:0000256" key="2">
    <source>
        <dbReference type="ARBA" id="ARBA00022670"/>
    </source>
</evidence>
<keyword evidence="4" id="KW-0720">Serine protease</keyword>
<keyword evidence="2" id="KW-0645">Protease</keyword>
<evidence type="ECO:0000313" key="7">
    <source>
        <dbReference type="EMBL" id="MCB8875635.1"/>
    </source>
</evidence>
<dbReference type="AlphaFoldDB" id="A0A963YRF5"/>
<dbReference type="GO" id="GO:0006508">
    <property type="term" value="P:proteolysis"/>
    <property type="evidence" value="ECO:0007669"/>
    <property type="project" value="UniProtKB-KW"/>
</dbReference>
<dbReference type="SMART" id="SM00245">
    <property type="entry name" value="TSPc"/>
    <property type="match status" value="1"/>
</dbReference>
<dbReference type="PANTHER" id="PTHR32060">
    <property type="entry name" value="TAIL-SPECIFIC PROTEASE"/>
    <property type="match status" value="1"/>
</dbReference>
<dbReference type="PROSITE" id="PS50106">
    <property type="entry name" value="PDZ"/>
    <property type="match status" value="1"/>
</dbReference>
<reference evidence="7" key="2">
    <citation type="submission" date="2021-01" db="EMBL/GenBank/DDBJ databases">
        <authorList>
            <person name="Mieszkin S."/>
            <person name="Pouder E."/>
            <person name="Alain K."/>
        </authorList>
    </citation>
    <scope>NUCLEOTIDE SEQUENCE</scope>
    <source>
        <strain evidence="7">HW T2.11</strain>
    </source>
</reference>
<comment type="caution">
    <text evidence="7">The sequence shown here is derived from an EMBL/GenBank/DDBJ whole genome shotgun (WGS) entry which is preliminary data.</text>
</comment>
<dbReference type="SUPFAM" id="SSF50156">
    <property type="entry name" value="PDZ domain-like"/>
    <property type="match status" value="1"/>
</dbReference>
<dbReference type="Proteomes" id="UP000708298">
    <property type="component" value="Unassembled WGS sequence"/>
</dbReference>
<comment type="similarity">
    <text evidence="1">Belongs to the peptidase S41A family.</text>
</comment>
<feature type="chain" id="PRO_5037562561" evidence="5">
    <location>
        <begin position="21"/>
        <end position="498"/>
    </location>
</feature>
<feature type="signal peptide" evidence="5">
    <location>
        <begin position="1"/>
        <end position="20"/>
    </location>
</feature>
<dbReference type="Gene3D" id="3.90.226.10">
    <property type="entry name" value="2-enoyl-CoA Hydratase, Chain A, domain 1"/>
    <property type="match status" value="1"/>
</dbReference>
<reference evidence="7" key="1">
    <citation type="journal article" date="2021" name="Microorganisms">
        <title>Acidisoma silvae sp. nov. and Acidisomacellulosilytica sp. nov., Two Acidophilic Bacteria Isolated from Decaying Wood, Hydrolyzing Cellulose and Producing Poly-3-hydroxybutyrate.</title>
        <authorList>
            <person name="Mieszkin S."/>
            <person name="Pouder E."/>
            <person name="Uroz S."/>
            <person name="Simon-Colin C."/>
            <person name="Alain K."/>
        </authorList>
    </citation>
    <scope>NUCLEOTIDE SEQUENCE</scope>
    <source>
        <strain evidence="7">HW T2.11</strain>
    </source>
</reference>
<dbReference type="InterPro" id="IPR001478">
    <property type="entry name" value="PDZ"/>
</dbReference>
<feature type="domain" description="PDZ" evidence="6">
    <location>
        <begin position="160"/>
        <end position="229"/>
    </location>
</feature>
<dbReference type="InterPro" id="IPR036034">
    <property type="entry name" value="PDZ_sf"/>
</dbReference>
<dbReference type="CDD" id="cd07560">
    <property type="entry name" value="Peptidase_S41_CPP"/>
    <property type="match status" value="1"/>
</dbReference>
<organism evidence="7 8">
    <name type="scientific">Acidisoma silvae</name>
    <dbReference type="NCBI Taxonomy" id="2802396"/>
    <lineage>
        <taxon>Bacteria</taxon>
        <taxon>Pseudomonadati</taxon>
        <taxon>Pseudomonadota</taxon>
        <taxon>Alphaproteobacteria</taxon>
        <taxon>Acetobacterales</taxon>
        <taxon>Acidocellaceae</taxon>
        <taxon>Acidisoma</taxon>
    </lineage>
</organism>
<dbReference type="Gene3D" id="2.30.42.10">
    <property type="match status" value="1"/>
</dbReference>
<sequence length="498" mass="51392">MRRQAFLIVLLFSLPFRAEAQSNWNQNLAGSVYTAAFGFMGPRTLEPIPLANLTLWGLRGLTALDPSIAPSLTPHAIDLNDRGAVVLNLPLPKPDDTAGWASLAAQICGKAAALSPAVAQAGTSGIITSFFDELFNHLDPYSRYIAPDDGGGPPPMADPGFDIALTRHHAAIVGAIDPDGPAAAAGLNAGDRILAIDGISTYRQELYKLNAALAGAAGSEVTLRVAARRARPHDLSIIRAPVTPVTVSSGIAGPNLLVRISEFDTGTAAAFRQQVVTGLAAHPEVQGLIIDLRGDRGGLLEQAIGVANSLINTGTIARAAGRDPESDQQWQADAGDIAHGLAVAVLVDGRTASAAEVLSAALADNRRAVVIGSATFGKGLVQAATNLPDGGHLLVTWARLLAPLGWPLQGLGVMPQICTSGSADAVESQLQALTAGQQPMAATLQAERAARPGMNLDQILQLREACPAALGSSLDLQAAQFLLSTPPAYQTALITAGG</sequence>
<dbReference type="InterPro" id="IPR041489">
    <property type="entry name" value="PDZ_6"/>
</dbReference>
<dbReference type="InterPro" id="IPR029045">
    <property type="entry name" value="ClpP/crotonase-like_dom_sf"/>
</dbReference>
<protein>
    <submittedName>
        <fullName evidence="7">PDZ domain-containing protein</fullName>
    </submittedName>
</protein>
<dbReference type="SMART" id="SM00228">
    <property type="entry name" value="PDZ"/>
    <property type="match status" value="1"/>
</dbReference>
<dbReference type="GO" id="GO:0004175">
    <property type="term" value="F:endopeptidase activity"/>
    <property type="evidence" value="ECO:0007669"/>
    <property type="project" value="TreeGrafter"/>
</dbReference>
<dbReference type="Pfam" id="PF17820">
    <property type="entry name" value="PDZ_6"/>
    <property type="match status" value="1"/>
</dbReference>
<evidence type="ECO:0000256" key="4">
    <source>
        <dbReference type="ARBA" id="ARBA00022825"/>
    </source>
</evidence>
<gene>
    <name evidence="7" type="ORF">ASILVAE211_10615</name>
</gene>
<dbReference type="InterPro" id="IPR004447">
    <property type="entry name" value="Peptidase_S41A"/>
</dbReference>
<accession>A0A963YRF5</accession>
<keyword evidence="8" id="KW-1185">Reference proteome</keyword>
<keyword evidence="3" id="KW-0378">Hydrolase</keyword>
<evidence type="ECO:0000256" key="5">
    <source>
        <dbReference type="SAM" id="SignalP"/>
    </source>
</evidence>
<evidence type="ECO:0000259" key="6">
    <source>
        <dbReference type="PROSITE" id="PS50106"/>
    </source>
</evidence>
<keyword evidence="5" id="KW-0732">Signal</keyword>
<dbReference type="SUPFAM" id="SSF52096">
    <property type="entry name" value="ClpP/crotonase"/>
    <property type="match status" value="1"/>
</dbReference>
<dbReference type="Gene3D" id="3.30.750.44">
    <property type="match status" value="1"/>
</dbReference>
<evidence type="ECO:0000313" key="8">
    <source>
        <dbReference type="Proteomes" id="UP000708298"/>
    </source>
</evidence>
<dbReference type="PANTHER" id="PTHR32060:SF22">
    <property type="entry name" value="CARBOXYL-TERMINAL-PROCESSING PEPTIDASE 3, CHLOROPLASTIC"/>
    <property type="match status" value="1"/>
</dbReference>